<dbReference type="Proteomes" id="UP000623107">
    <property type="component" value="Unassembled WGS sequence"/>
</dbReference>
<reference evidence="2" key="1">
    <citation type="submission" date="2020-04" db="EMBL/GenBank/DDBJ databases">
        <title>Description of novel Gluconacetobacter.</title>
        <authorList>
            <person name="Sombolestani A."/>
        </authorList>
    </citation>
    <scope>NUCLEOTIDE SEQUENCE [LARGE SCALE GENOMIC DNA]</scope>
    <source>
        <strain evidence="2">LMG 31484</strain>
    </source>
</reference>
<gene>
    <name evidence="1" type="ORF">HKD24_02420</name>
</gene>
<comment type="caution">
    <text evidence="1">The sequence shown here is derived from an EMBL/GenBank/DDBJ whole genome shotgun (WGS) entry which is preliminary data.</text>
</comment>
<evidence type="ECO:0000313" key="2">
    <source>
        <dbReference type="Proteomes" id="UP000623107"/>
    </source>
</evidence>
<keyword evidence="2" id="KW-1185">Reference proteome</keyword>
<protein>
    <submittedName>
        <fullName evidence="1">Uncharacterized protein</fullName>
    </submittedName>
</protein>
<reference evidence="1 2" key="2">
    <citation type="submission" date="2020-11" db="EMBL/GenBank/DDBJ databases">
        <title>Description of novel Gluconobacter species.</title>
        <authorList>
            <person name="Cleenwerck I."/>
            <person name="Cnockaert M."/>
            <person name="Borremans W."/>
            <person name="Wieme A.D."/>
            <person name="De Vuyst L."/>
            <person name="Vandamme P."/>
        </authorList>
    </citation>
    <scope>NUCLEOTIDE SEQUENCE [LARGE SCALE GENOMIC DNA]</scope>
    <source>
        <strain evidence="1 2">LMG 31484</strain>
    </source>
</reference>
<sequence length="108" mass="11103">MKSVSRSMAVILWAASLSLSGLPIMAPSVALAHGGMKSGKSTSQHAAKARSAQAKVCYRLASGVIVLEQMPNNAGRLGRGSGFAPIGEAVFRSNNRAHACSSGHGRRG</sequence>
<dbReference type="RefSeq" id="WP_194258925.1">
    <property type="nucleotide sequence ID" value="NZ_JABCQG010000002.1"/>
</dbReference>
<evidence type="ECO:0000313" key="1">
    <source>
        <dbReference type="EMBL" id="MBF0858071.1"/>
    </source>
</evidence>
<accession>A0ABR9Y2V6</accession>
<name>A0ABR9Y2V6_9PROT</name>
<proteinExistence type="predicted"/>
<organism evidence="1 2">
    <name type="scientific">Gluconobacter vitians</name>
    <dbReference type="NCBI Taxonomy" id="2728102"/>
    <lineage>
        <taxon>Bacteria</taxon>
        <taxon>Pseudomonadati</taxon>
        <taxon>Pseudomonadota</taxon>
        <taxon>Alphaproteobacteria</taxon>
        <taxon>Acetobacterales</taxon>
        <taxon>Acetobacteraceae</taxon>
        <taxon>Gluconobacter</taxon>
    </lineage>
</organism>
<dbReference type="EMBL" id="JABCQG010000002">
    <property type="protein sequence ID" value="MBF0858071.1"/>
    <property type="molecule type" value="Genomic_DNA"/>
</dbReference>